<dbReference type="RefSeq" id="WP_013140399.1">
    <property type="nucleotide sequence ID" value="NZ_JBHDYF010000001.1"/>
</dbReference>
<gene>
    <name evidence="1" type="ORF">BFS26_05105</name>
</gene>
<evidence type="ECO:0000313" key="1">
    <source>
        <dbReference type="EMBL" id="OIN63715.1"/>
    </source>
</evidence>
<protein>
    <recommendedName>
        <fullName evidence="3">AlwI family type II restriction endonuclease</fullName>
    </recommendedName>
</protein>
<reference evidence="1 2" key="1">
    <citation type="journal article" date="2016" name="BMC Microbiol.">
        <title>Fucosyllactose and L-fucose utilization of infant Bifidobacterium longum and Bifidobacterium kashiwanohense.</title>
        <authorList>
            <person name="Bunesova V."/>
            <person name="Lacroix C."/>
            <person name="Schwab C."/>
        </authorList>
    </citation>
    <scope>NUCLEOTIDE SEQUENCE [LARGE SCALE GENOMIC DNA]</scope>
    <source>
        <strain evidence="1 2">BSM11-5</strain>
    </source>
</reference>
<dbReference type="EMBL" id="MOAE01000027">
    <property type="protein sequence ID" value="OIN63715.1"/>
    <property type="molecule type" value="Genomic_DNA"/>
</dbReference>
<sequence>MKVSKGHIFNLFDTNGRRNDVIAAMRGYLSILNTIRANQDLPWRAMPNSPAQVLFYRHAIGMFPDVFKDHPKYDELISTIHEYPALEAAIDRADMEWLESHGDEYANVDINFDEGVEDRARHYTSNLVKLGFADGRRNISPVGNILLDRIPLHEDGLERLLSLNKENILYLRQLLKLRIFDKAGERYYAPFVMGVYALLRKSRLSEDDFFGMVQGSSPYSNIDDVDRYIDNFSVEGQLHNHAVSTPDEINIDQQLTYDVFKQYFLNRKSARTVNIYYGFYQCIFEFTVDRTPEKLDLLLTYYESNRSVLNKAFGFGRNVFDTRTGDRPDVQDFLDENEDMFSSDINDYLYRQFAISKFWDTLREYSDTTKRIFKASGLISFENGYVELAYHELCACIFNAADLKPKIFGSMDDEVVPYYESYDEYEEGVSSYFCSNFSLCDILGLQESLDEIKEHISEAFGGAAPEDIPDITRRRRWEEFEVFVANQYPVERVKELLALFGDRNNDKRIKQEVCEDATVPTIYEFIVGLAWYYFSGKRFNLLSSYNLTLSADFEPLNHAGGGQGDIVIESKHDVTMLEATLMNVNSQKRGEWEPVLRHSVNLKVDEEARKTDRRVTTFFIADVFDANTINIWKAVASVPLQSTTAGAAYTDNVVIMPISSLELCGLMDRSSQYDTVMQRVHDLFEVDKSNFDLQWRDKFIDEIV</sequence>
<dbReference type="Gene3D" id="3.40.91.50">
    <property type="match status" value="1"/>
</dbReference>
<name>A0A1S2VZJ5_BIFLN</name>
<dbReference type="InterPro" id="IPR018573">
    <property type="entry name" value="Restrct_endonuc_II_AlwI"/>
</dbReference>
<dbReference type="Pfam" id="PF09491">
    <property type="entry name" value="RE_AlwI"/>
    <property type="match status" value="1"/>
</dbReference>
<evidence type="ECO:0008006" key="3">
    <source>
        <dbReference type="Google" id="ProtNLM"/>
    </source>
</evidence>
<proteinExistence type="predicted"/>
<dbReference type="AlphaFoldDB" id="A0A1S2VZJ5"/>
<dbReference type="Proteomes" id="UP000181801">
    <property type="component" value="Unassembled WGS sequence"/>
</dbReference>
<organism evidence="1 2">
    <name type="scientific">Bifidobacterium longum subsp. suis</name>
    <dbReference type="NCBI Taxonomy" id="1695"/>
    <lineage>
        <taxon>Bacteria</taxon>
        <taxon>Bacillati</taxon>
        <taxon>Actinomycetota</taxon>
        <taxon>Actinomycetes</taxon>
        <taxon>Bifidobacteriales</taxon>
        <taxon>Bifidobacteriaceae</taxon>
        <taxon>Bifidobacterium</taxon>
    </lineage>
</organism>
<comment type="caution">
    <text evidence="1">The sequence shown here is derived from an EMBL/GenBank/DDBJ whole genome shotgun (WGS) entry which is preliminary data.</text>
</comment>
<evidence type="ECO:0000313" key="2">
    <source>
        <dbReference type="Proteomes" id="UP000181801"/>
    </source>
</evidence>
<accession>A0A1S2VZJ5</accession>